<dbReference type="OrthoDB" id="7447094at2"/>
<comment type="caution">
    <text evidence="7">The sequence shown here is derived from an EMBL/GenBank/DDBJ whole genome shotgun (WGS) entry which is preliminary data.</text>
</comment>
<dbReference type="InterPro" id="IPR013325">
    <property type="entry name" value="RNA_pol_sigma_r2"/>
</dbReference>
<evidence type="ECO:0000256" key="3">
    <source>
        <dbReference type="ARBA" id="ARBA00023082"/>
    </source>
</evidence>
<evidence type="ECO:0000259" key="5">
    <source>
        <dbReference type="Pfam" id="PF04542"/>
    </source>
</evidence>
<dbReference type="Proteomes" id="UP000317894">
    <property type="component" value="Unassembled WGS sequence"/>
</dbReference>
<dbReference type="GO" id="GO:0006352">
    <property type="term" value="P:DNA-templated transcription initiation"/>
    <property type="evidence" value="ECO:0007669"/>
    <property type="project" value="InterPro"/>
</dbReference>
<evidence type="ECO:0000256" key="1">
    <source>
        <dbReference type="ARBA" id="ARBA00010641"/>
    </source>
</evidence>
<keyword evidence="4" id="KW-0804">Transcription</keyword>
<dbReference type="NCBIfam" id="TIGR02937">
    <property type="entry name" value="sigma70-ECF"/>
    <property type="match status" value="1"/>
</dbReference>
<dbReference type="Gene3D" id="1.10.10.10">
    <property type="entry name" value="Winged helix-like DNA-binding domain superfamily/Winged helix DNA-binding domain"/>
    <property type="match status" value="1"/>
</dbReference>
<proteinExistence type="inferred from homology"/>
<keyword evidence="2" id="KW-0805">Transcription regulation</keyword>
<dbReference type="InterPro" id="IPR007627">
    <property type="entry name" value="RNA_pol_sigma70_r2"/>
</dbReference>
<sequence length="176" mass="19447">MRAVPLHQPDRAAAGLEAVFLDNRAVLLAFLRAHGAGEAAEDVLQDLWLRVIAAPPGPVAQPLSYLYRAANNLMLDRYRSARQAARRDHDWSETRPEAQAATGERALIARDQIEAVRRALTALGPRTEAIFRRHRLDGVAQRDLASEFGVSLSTVEADLRKAYAALIALRRSFDDA</sequence>
<dbReference type="AlphaFoldDB" id="A0A552UJF4"/>
<organism evidence="7 8">
    <name type="scientific">Glacieibacterium frigidum</name>
    <dbReference type="NCBI Taxonomy" id="2593303"/>
    <lineage>
        <taxon>Bacteria</taxon>
        <taxon>Pseudomonadati</taxon>
        <taxon>Pseudomonadota</taxon>
        <taxon>Alphaproteobacteria</taxon>
        <taxon>Sphingomonadales</taxon>
        <taxon>Sphingosinicellaceae</taxon>
        <taxon>Glacieibacterium</taxon>
    </lineage>
</organism>
<accession>A0A552UJF4</accession>
<evidence type="ECO:0000259" key="6">
    <source>
        <dbReference type="Pfam" id="PF08281"/>
    </source>
</evidence>
<dbReference type="SUPFAM" id="SSF88946">
    <property type="entry name" value="Sigma2 domain of RNA polymerase sigma factors"/>
    <property type="match status" value="1"/>
</dbReference>
<dbReference type="Pfam" id="PF04542">
    <property type="entry name" value="Sigma70_r2"/>
    <property type="match status" value="1"/>
</dbReference>
<evidence type="ECO:0000313" key="8">
    <source>
        <dbReference type="Proteomes" id="UP000317894"/>
    </source>
</evidence>
<protein>
    <submittedName>
        <fullName evidence="7">Sigma-70 family RNA polymerase sigma factor</fullName>
    </submittedName>
</protein>
<dbReference type="InterPro" id="IPR013249">
    <property type="entry name" value="RNA_pol_sigma70_r4_t2"/>
</dbReference>
<reference evidence="7 8" key="1">
    <citation type="submission" date="2019-07" db="EMBL/GenBank/DDBJ databases">
        <title>Novel species isolated from glacier.</title>
        <authorList>
            <person name="Liu Q."/>
            <person name="Xin Y.-H."/>
        </authorList>
    </citation>
    <scope>NUCLEOTIDE SEQUENCE [LARGE SCALE GENOMIC DNA]</scope>
    <source>
        <strain evidence="7 8">LB1R16</strain>
    </source>
</reference>
<evidence type="ECO:0000256" key="2">
    <source>
        <dbReference type="ARBA" id="ARBA00023015"/>
    </source>
</evidence>
<dbReference type="PANTHER" id="PTHR43133">
    <property type="entry name" value="RNA POLYMERASE ECF-TYPE SIGMA FACTO"/>
    <property type="match status" value="1"/>
</dbReference>
<feature type="domain" description="RNA polymerase sigma-70 region 2" evidence="5">
    <location>
        <begin position="32"/>
        <end position="82"/>
    </location>
</feature>
<evidence type="ECO:0000256" key="4">
    <source>
        <dbReference type="ARBA" id="ARBA00023163"/>
    </source>
</evidence>
<keyword evidence="8" id="KW-1185">Reference proteome</keyword>
<dbReference type="GO" id="GO:0003677">
    <property type="term" value="F:DNA binding"/>
    <property type="evidence" value="ECO:0007669"/>
    <property type="project" value="InterPro"/>
</dbReference>
<dbReference type="Pfam" id="PF08281">
    <property type="entry name" value="Sigma70_r4_2"/>
    <property type="match status" value="1"/>
</dbReference>
<dbReference type="GO" id="GO:0016987">
    <property type="term" value="F:sigma factor activity"/>
    <property type="evidence" value="ECO:0007669"/>
    <property type="project" value="UniProtKB-KW"/>
</dbReference>
<dbReference type="InterPro" id="IPR039425">
    <property type="entry name" value="RNA_pol_sigma-70-like"/>
</dbReference>
<dbReference type="InterPro" id="IPR036388">
    <property type="entry name" value="WH-like_DNA-bd_sf"/>
</dbReference>
<dbReference type="SUPFAM" id="SSF88659">
    <property type="entry name" value="Sigma3 and sigma4 domains of RNA polymerase sigma factors"/>
    <property type="match status" value="1"/>
</dbReference>
<feature type="domain" description="RNA polymerase sigma factor 70 region 4 type 2" evidence="6">
    <location>
        <begin position="114"/>
        <end position="166"/>
    </location>
</feature>
<gene>
    <name evidence="7" type="ORF">FMM06_03250</name>
</gene>
<dbReference type="Gene3D" id="1.10.1740.10">
    <property type="match status" value="1"/>
</dbReference>
<dbReference type="InterPro" id="IPR014284">
    <property type="entry name" value="RNA_pol_sigma-70_dom"/>
</dbReference>
<dbReference type="InterPro" id="IPR013324">
    <property type="entry name" value="RNA_pol_sigma_r3/r4-like"/>
</dbReference>
<evidence type="ECO:0000313" key="7">
    <source>
        <dbReference type="EMBL" id="TRW18363.1"/>
    </source>
</evidence>
<name>A0A552UJF4_9SPHN</name>
<comment type="similarity">
    <text evidence="1">Belongs to the sigma-70 factor family. ECF subfamily.</text>
</comment>
<dbReference type="EMBL" id="VJWA01000001">
    <property type="protein sequence ID" value="TRW18363.1"/>
    <property type="molecule type" value="Genomic_DNA"/>
</dbReference>
<dbReference type="PANTHER" id="PTHR43133:SF63">
    <property type="entry name" value="RNA POLYMERASE SIGMA FACTOR FECI-RELATED"/>
    <property type="match status" value="1"/>
</dbReference>
<keyword evidence="3" id="KW-0731">Sigma factor</keyword>